<dbReference type="Pfam" id="PF01979">
    <property type="entry name" value="Amidohydro_1"/>
    <property type="match status" value="1"/>
</dbReference>
<feature type="non-terminal residue" evidence="3">
    <location>
        <position position="1"/>
    </location>
</feature>
<proteinExistence type="predicted"/>
<organism evidence="3 4">
    <name type="scientific">Candidatus Entotheonella gemina</name>
    <dbReference type="NCBI Taxonomy" id="1429439"/>
    <lineage>
        <taxon>Bacteria</taxon>
        <taxon>Pseudomonadati</taxon>
        <taxon>Nitrospinota/Tectimicrobiota group</taxon>
        <taxon>Candidatus Tectimicrobiota</taxon>
        <taxon>Candidatus Entotheonellia</taxon>
        <taxon>Candidatus Entotheonellales</taxon>
        <taxon>Candidatus Entotheonellaceae</taxon>
        <taxon>Candidatus Entotheonella</taxon>
    </lineage>
</organism>
<dbReference type="InterPro" id="IPR011059">
    <property type="entry name" value="Metal-dep_hydrolase_composite"/>
</dbReference>
<evidence type="ECO:0000313" key="3">
    <source>
        <dbReference type="EMBL" id="ETX06576.1"/>
    </source>
</evidence>
<accession>W4M9H0</accession>
<dbReference type="InterPro" id="IPR050287">
    <property type="entry name" value="MTA/SAH_deaminase"/>
</dbReference>
<keyword evidence="1" id="KW-0378">Hydrolase</keyword>
<dbReference type="EMBL" id="AZHX01000664">
    <property type="protein sequence ID" value="ETX06576.1"/>
    <property type="molecule type" value="Genomic_DNA"/>
</dbReference>
<dbReference type="PANTHER" id="PTHR43794">
    <property type="entry name" value="AMINOHYDROLASE SSNA-RELATED"/>
    <property type="match status" value="1"/>
</dbReference>
<dbReference type="SUPFAM" id="SSF51556">
    <property type="entry name" value="Metallo-dependent hydrolases"/>
    <property type="match status" value="1"/>
</dbReference>
<dbReference type="InterPro" id="IPR006680">
    <property type="entry name" value="Amidohydro-rel"/>
</dbReference>
<keyword evidence="4" id="KW-1185">Reference proteome</keyword>
<dbReference type="AlphaFoldDB" id="W4M9H0"/>
<dbReference type="PANTHER" id="PTHR43794:SF11">
    <property type="entry name" value="AMIDOHYDROLASE-RELATED DOMAIN-CONTAINING PROTEIN"/>
    <property type="match status" value="1"/>
</dbReference>
<name>W4M9H0_9BACT</name>
<dbReference type="HOGENOM" id="CLU_701158_0_0_7"/>
<feature type="domain" description="Amidohydrolase-related" evidence="2">
    <location>
        <begin position="12"/>
        <end position="340"/>
    </location>
</feature>
<evidence type="ECO:0000256" key="1">
    <source>
        <dbReference type="ARBA" id="ARBA00022801"/>
    </source>
</evidence>
<dbReference type="Gene3D" id="3.20.20.140">
    <property type="entry name" value="Metal-dependent hydrolases"/>
    <property type="match status" value="1"/>
</dbReference>
<evidence type="ECO:0000259" key="2">
    <source>
        <dbReference type="Pfam" id="PF01979"/>
    </source>
</evidence>
<reference evidence="3 4" key="1">
    <citation type="journal article" date="2014" name="Nature">
        <title>An environmental bacterial taxon with a large and distinct metabolic repertoire.</title>
        <authorList>
            <person name="Wilson M.C."/>
            <person name="Mori T."/>
            <person name="Ruckert C."/>
            <person name="Uria A.R."/>
            <person name="Helf M.J."/>
            <person name="Takada K."/>
            <person name="Gernert C."/>
            <person name="Steffens U.A."/>
            <person name="Heycke N."/>
            <person name="Schmitt S."/>
            <person name="Rinke C."/>
            <person name="Helfrich E.J."/>
            <person name="Brachmann A.O."/>
            <person name="Gurgui C."/>
            <person name="Wakimoto T."/>
            <person name="Kracht M."/>
            <person name="Crusemann M."/>
            <person name="Hentschel U."/>
            <person name="Abe I."/>
            <person name="Matsunaga S."/>
            <person name="Kalinowski J."/>
            <person name="Takeyama H."/>
            <person name="Piel J."/>
        </authorList>
    </citation>
    <scope>NUCLEOTIDE SEQUENCE [LARGE SCALE GENOMIC DNA]</scope>
    <source>
        <strain evidence="4">TSY2</strain>
    </source>
</reference>
<evidence type="ECO:0000313" key="4">
    <source>
        <dbReference type="Proteomes" id="UP000019140"/>
    </source>
</evidence>
<protein>
    <recommendedName>
        <fullName evidence="2">Amidohydrolase-related domain-containing protein</fullName>
    </recommendedName>
</protein>
<dbReference type="Proteomes" id="UP000019140">
    <property type="component" value="Unassembled WGS sequence"/>
</dbReference>
<dbReference type="InterPro" id="IPR032466">
    <property type="entry name" value="Metal_Hydrolase"/>
</dbReference>
<sequence>TDAGSRGASYVVSEEESEIAATLNVLELLSGGCTTLVEVGGPVGYVAKLVHQVQRFGVRAYLGPGYRSASYFRNPHGVIRYDWDEAAGLAGLEAAREFIQHHDGLSRGRIRGMLFPLQADTCTPELLHATARAARDLDVPVQIHTGQNLMEFHQTLRQYGRTPVELLADAELLGPHTILGHCIMISGHPQAHYPDGNDLDLIAMAQAHVAHCPVSLARRGMHLHHFSRYLTRGINVGLGTDIHPFDLIREMRDAGLVGKVAAESPNAATAREVFNAATLGGAAALGRSDLGRLCPGSKADMAIVNQQALHYGAIRDPIRSLVDCGVASDVETVVVDGEIVMEHRHIPDEPSLPLLLERAQGFAEAYWAAYPQLDWSGRSACEAFANAFPWAET</sequence>
<comment type="caution">
    <text evidence="3">The sequence shown here is derived from an EMBL/GenBank/DDBJ whole genome shotgun (WGS) entry which is preliminary data.</text>
</comment>
<dbReference type="SUPFAM" id="SSF51338">
    <property type="entry name" value="Composite domain of metallo-dependent hydrolases"/>
    <property type="match status" value="1"/>
</dbReference>
<gene>
    <name evidence="3" type="ORF">ETSY2_16360</name>
</gene>
<dbReference type="GO" id="GO:0016810">
    <property type="term" value="F:hydrolase activity, acting on carbon-nitrogen (but not peptide) bonds"/>
    <property type="evidence" value="ECO:0007669"/>
    <property type="project" value="InterPro"/>
</dbReference>